<dbReference type="AlphaFoldDB" id="A0A368T762"/>
<dbReference type="Proteomes" id="UP000253318">
    <property type="component" value="Unassembled WGS sequence"/>
</dbReference>
<dbReference type="RefSeq" id="WP_114397511.1">
    <property type="nucleotide sequence ID" value="NZ_QEIM01000039.1"/>
</dbReference>
<sequence>MSLALIVVGAALVSVALFNRLPRIAARRRPERHRVTAGSASALRVRAVPARLTESGRATLTAVGGSMLIAAVLLALSGL</sequence>
<keyword evidence="1" id="KW-0472">Membrane</keyword>
<organism evidence="2 3">
    <name type="scientific">Marinitenerispora sediminis</name>
    <dbReference type="NCBI Taxonomy" id="1931232"/>
    <lineage>
        <taxon>Bacteria</taxon>
        <taxon>Bacillati</taxon>
        <taxon>Actinomycetota</taxon>
        <taxon>Actinomycetes</taxon>
        <taxon>Streptosporangiales</taxon>
        <taxon>Nocardiopsidaceae</taxon>
        <taxon>Marinitenerispora</taxon>
    </lineage>
</organism>
<evidence type="ECO:0000313" key="2">
    <source>
        <dbReference type="EMBL" id="RCV59355.1"/>
    </source>
</evidence>
<keyword evidence="1" id="KW-0812">Transmembrane</keyword>
<keyword evidence="1" id="KW-1133">Transmembrane helix</keyword>
<reference evidence="2 3" key="1">
    <citation type="submission" date="2018-04" db="EMBL/GenBank/DDBJ databases">
        <title>Novel actinobacteria from marine sediment.</title>
        <authorList>
            <person name="Ng Z.Y."/>
            <person name="Tan G.Y.A."/>
        </authorList>
    </citation>
    <scope>NUCLEOTIDE SEQUENCE [LARGE SCALE GENOMIC DNA]</scope>
    <source>
        <strain evidence="2 3">TPS81</strain>
    </source>
</reference>
<proteinExistence type="predicted"/>
<gene>
    <name evidence="2" type="ORF">DEF24_09775</name>
</gene>
<keyword evidence="3" id="KW-1185">Reference proteome</keyword>
<name>A0A368T762_9ACTN</name>
<evidence type="ECO:0000313" key="3">
    <source>
        <dbReference type="Proteomes" id="UP000253318"/>
    </source>
</evidence>
<dbReference type="EMBL" id="QEIN01000062">
    <property type="protein sequence ID" value="RCV59355.1"/>
    <property type="molecule type" value="Genomic_DNA"/>
</dbReference>
<protein>
    <submittedName>
        <fullName evidence="2">Uncharacterized protein</fullName>
    </submittedName>
</protein>
<accession>A0A368T762</accession>
<evidence type="ECO:0000256" key="1">
    <source>
        <dbReference type="SAM" id="Phobius"/>
    </source>
</evidence>
<comment type="caution">
    <text evidence="2">The sequence shown here is derived from an EMBL/GenBank/DDBJ whole genome shotgun (WGS) entry which is preliminary data.</text>
</comment>
<dbReference type="OrthoDB" id="3431195at2"/>
<feature type="transmembrane region" description="Helical" evidence="1">
    <location>
        <begin position="58"/>
        <end position="76"/>
    </location>
</feature>